<proteinExistence type="predicted"/>
<evidence type="ECO:0000313" key="4">
    <source>
        <dbReference type="Proteomes" id="UP001323798"/>
    </source>
</evidence>
<gene>
    <name evidence="3" type="ORF">SM116_13515</name>
</gene>
<dbReference type="Pfam" id="PF07786">
    <property type="entry name" value="HGSNAT_cat"/>
    <property type="match status" value="1"/>
</dbReference>
<feature type="transmembrane region" description="Helical" evidence="1">
    <location>
        <begin position="60"/>
        <end position="80"/>
    </location>
</feature>
<evidence type="ECO:0000259" key="2">
    <source>
        <dbReference type="Pfam" id="PF07786"/>
    </source>
</evidence>
<keyword evidence="4" id="KW-1185">Reference proteome</keyword>
<dbReference type="InterPro" id="IPR012429">
    <property type="entry name" value="HGSNAT_cat"/>
</dbReference>
<feature type="transmembrane region" description="Helical" evidence="1">
    <location>
        <begin position="33"/>
        <end position="54"/>
    </location>
</feature>
<feature type="transmembrane region" description="Helical" evidence="1">
    <location>
        <begin position="156"/>
        <end position="174"/>
    </location>
</feature>
<feature type="transmembrane region" description="Helical" evidence="1">
    <location>
        <begin position="276"/>
        <end position="297"/>
    </location>
</feature>
<name>A0ABZ0SIU4_9MICO</name>
<evidence type="ECO:0000313" key="3">
    <source>
        <dbReference type="EMBL" id="WPR88779.1"/>
    </source>
</evidence>
<feature type="transmembrane region" description="Helical" evidence="1">
    <location>
        <begin position="180"/>
        <end position="202"/>
    </location>
</feature>
<feature type="transmembrane region" description="Helical" evidence="1">
    <location>
        <begin position="100"/>
        <end position="121"/>
    </location>
</feature>
<dbReference type="PANTHER" id="PTHR31061">
    <property type="entry name" value="LD22376P"/>
    <property type="match status" value="1"/>
</dbReference>
<keyword evidence="1" id="KW-0812">Transmembrane</keyword>
<feature type="transmembrane region" description="Helical" evidence="1">
    <location>
        <begin position="236"/>
        <end position="256"/>
    </location>
</feature>
<keyword evidence="1" id="KW-1133">Transmembrane helix</keyword>
<feature type="transmembrane region" description="Helical" evidence="1">
    <location>
        <begin position="303"/>
        <end position="323"/>
    </location>
</feature>
<reference evidence="3 4" key="1">
    <citation type="submission" date="2023-11" db="EMBL/GenBank/DDBJ databases">
        <title>Genome sequence of Microbacterium rhizosphaerae KACC 19337.</title>
        <authorList>
            <person name="Choi H."/>
            <person name="Kim S."/>
            <person name="Kim Y."/>
            <person name="Kwon S.-W."/>
            <person name="Heo J."/>
        </authorList>
    </citation>
    <scope>NUCLEOTIDE SEQUENCE [LARGE SCALE GENOMIC DNA]</scope>
    <source>
        <strain evidence="3 4">KACC 19337</strain>
    </source>
</reference>
<accession>A0ABZ0SIU4</accession>
<organism evidence="3 4">
    <name type="scientific">Microbacterium rhizosphaerae</name>
    <dbReference type="NCBI Taxonomy" id="1678237"/>
    <lineage>
        <taxon>Bacteria</taxon>
        <taxon>Bacillati</taxon>
        <taxon>Actinomycetota</taxon>
        <taxon>Actinomycetes</taxon>
        <taxon>Micrococcales</taxon>
        <taxon>Microbacteriaceae</taxon>
        <taxon>Microbacterium</taxon>
    </lineage>
</organism>
<sequence>MSQSGGVSATTPASPSGSVGAGRVLSIDRFRGTLVLLMVVGNYLAGIVSVPPPLKHAPDVGLTIIDVGAPCFVFAMGLSYGESFRRRAVSGLPGAYRHFVLRYLALIGIGAILAAGGTQVADQPASWGVLQALGAAGLITLPFIRLNMVWRFGIGAGLLIGYQLLLGSIPLAVVRGVVQGGLIGALSWGGLLILTTAVADAWRRGIPALVWCCGTITVVALLSAVIVPVSKTRVSLSYMLLTLAIAAIGFLIFDLLSRVLPPRAGYLAWWGENALLLYLLHLILLGLVTLPAVRWWYVDASVWLMALQLAAILGLLSWVAWWLHRSGQIIRL</sequence>
<dbReference type="RefSeq" id="WP_320941496.1">
    <property type="nucleotide sequence ID" value="NZ_BAABEU010000005.1"/>
</dbReference>
<feature type="domain" description="Heparan-alpha-glucosaminide N-acetyltransferase catalytic" evidence="2">
    <location>
        <begin position="23"/>
        <end position="161"/>
    </location>
</feature>
<evidence type="ECO:0000256" key="1">
    <source>
        <dbReference type="SAM" id="Phobius"/>
    </source>
</evidence>
<dbReference type="PANTHER" id="PTHR31061:SF24">
    <property type="entry name" value="LD22376P"/>
    <property type="match status" value="1"/>
</dbReference>
<feature type="transmembrane region" description="Helical" evidence="1">
    <location>
        <begin position="127"/>
        <end position="144"/>
    </location>
</feature>
<protein>
    <recommendedName>
        <fullName evidence="2">Heparan-alpha-glucosaminide N-acetyltransferase catalytic domain-containing protein</fullName>
    </recommendedName>
</protein>
<keyword evidence="1" id="KW-0472">Membrane</keyword>
<dbReference type="EMBL" id="CP139368">
    <property type="protein sequence ID" value="WPR88779.1"/>
    <property type="molecule type" value="Genomic_DNA"/>
</dbReference>
<dbReference type="Proteomes" id="UP001323798">
    <property type="component" value="Chromosome"/>
</dbReference>
<feature type="transmembrane region" description="Helical" evidence="1">
    <location>
        <begin position="209"/>
        <end position="230"/>
    </location>
</feature>